<feature type="domain" description="Thioester reductase (TE)" evidence="2">
    <location>
        <begin position="15"/>
        <end position="303"/>
    </location>
</feature>
<comment type="function">
    <text evidence="1">Catalyzes the reduction of fatty acyl-CoA to fatty alcohols.</text>
</comment>
<dbReference type="PANTHER" id="PTHR11011:SF45">
    <property type="entry name" value="FATTY ACYL-COA REDUCTASE CG8306-RELATED"/>
    <property type="match status" value="1"/>
</dbReference>
<organism evidence="3 4">
    <name type="scientific">Tetradesmus obliquus</name>
    <name type="common">Green alga</name>
    <name type="synonym">Acutodesmus obliquus</name>
    <dbReference type="NCBI Taxonomy" id="3088"/>
    <lineage>
        <taxon>Eukaryota</taxon>
        <taxon>Viridiplantae</taxon>
        <taxon>Chlorophyta</taxon>
        <taxon>core chlorophytes</taxon>
        <taxon>Chlorophyceae</taxon>
        <taxon>CS clade</taxon>
        <taxon>Sphaeropleales</taxon>
        <taxon>Scenedesmaceae</taxon>
        <taxon>Tetradesmus</taxon>
    </lineage>
</organism>
<protein>
    <recommendedName>
        <fullName evidence="1">Fatty acyl-CoA reductase</fullName>
        <ecNumber evidence="1">1.2.1.84</ecNumber>
    </recommendedName>
</protein>
<name>A0ABY8TTY1_TETOB</name>
<proteinExistence type="inferred from homology"/>
<sequence>MLSPRSQFAGQTVLVTGALGFLGGVVVEKLLRETEVDRVLLLVRGKKQTTPLQRVQQLLSSPLFHLLQKQALHGSNVLSRVHAVEGDLLLPELGLSAADKDVLRHVDVVLHCAASMELQADMQKTLKNNYLGTQKLLQLASSMPNLRAFVHVSTYYVANHLPRNSLVKEQLHPLSLSLDGGATKVGHADFVSALMAMTPGEANVLAGMVMQANSFGSSYAFGKSLTEQMVADTPLKQGAFKAIVRPALISNLAGSPYPGYLQGYAGPGGYIMAYAMGFCQGLGSMAYGSDQVLDLIPCDTVAALVICAAAAAADTAADTAQAAAAGTSAATTVYHASSSASHPLPIADAFSYMAEYWTANPPPLRLPLTKYVRFTRPHTPTAASVQQGQKKTAAKASMVAGLMRLVGEPRQAYKLQMGVKAFGVQNSIPLAASLICSVDNVVALRDSIAPEERQLWPLLWAPGEPAGMPCKV</sequence>
<dbReference type="EC" id="1.2.1.84" evidence="1"/>
<keyword evidence="1" id="KW-0560">Oxidoreductase</keyword>
<keyword evidence="4" id="KW-1185">Reference proteome</keyword>
<keyword evidence="1" id="KW-0443">Lipid metabolism</keyword>
<dbReference type="EMBL" id="CP126211">
    <property type="protein sequence ID" value="WIA12540.1"/>
    <property type="molecule type" value="Genomic_DNA"/>
</dbReference>
<evidence type="ECO:0000313" key="4">
    <source>
        <dbReference type="Proteomes" id="UP001244341"/>
    </source>
</evidence>
<dbReference type="InterPro" id="IPR026055">
    <property type="entry name" value="FAR"/>
</dbReference>
<gene>
    <name evidence="3" type="ORF">OEZ85_006201</name>
</gene>
<dbReference type="Pfam" id="PF07993">
    <property type="entry name" value="NAD_binding_4"/>
    <property type="match status" value="1"/>
</dbReference>
<accession>A0ABY8TTY1</accession>
<dbReference type="SUPFAM" id="SSF51735">
    <property type="entry name" value="NAD(P)-binding Rossmann-fold domains"/>
    <property type="match status" value="1"/>
</dbReference>
<evidence type="ECO:0000259" key="2">
    <source>
        <dbReference type="Pfam" id="PF07993"/>
    </source>
</evidence>
<keyword evidence="1" id="KW-0444">Lipid biosynthesis</keyword>
<dbReference type="Proteomes" id="UP001244341">
    <property type="component" value="Chromosome 4b"/>
</dbReference>
<comment type="catalytic activity">
    <reaction evidence="1">
        <text>a long-chain fatty acyl-CoA + 2 NADPH + 2 H(+) = a long-chain primary fatty alcohol + 2 NADP(+) + CoA</text>
        <dbReference type="Rhea" id="RHEA:52716"/>
        <dbReference type="ChEBI" id="CHEBI:15378"/>
        <dbReference type="ChEBI" id="CHEBI:57287"/>
        <dbReference type="ChEBI" id="CHEBI:57783"/>
        <dbReference type="ChEBI" id="CHEBI:58349"/>
        <dbReference type="ChEBI" id="CHEBI:77396"/>
        <dbReference type="ChEBI" id="CHEBI:83139"/>
        <dbReference type="EC" id="1.2.1.84"/>
    </reaction>
</comment>
<evidence type="ECO:0000256" key="1">
    <source>
        <dbReference type="RuleBase" id="RU363097"/>
    </source>
</evidence>
<reference evidence="3 4" key="1">
    <citation type="submission" date="2023-05" db="EMBL/GenBank/DDBJ databases">
        <title>A 100% complete, gapless, phased diploid assembly of the Scenedesmus obliquus UTEX 3031 genome.</title>
        <authorList>
            <person name="Biondi T.C."/>
            <person name="Hanschen E.R."/>
            <person name="Kwon T."/>
            <person name="Eng W."/>
            <person name="Kruse C.P.S."/>
            <person name="Koehler S.I."/>
            <person name="Kunde Y."/>
            <person name="Gleasner C.D."/>
            <person name="You Mak K.T."/>
            <person name="Polle J."/>
            <person name="Hovde B.T."/>
            <person name="Starkenburg S.R."/>
        </authorList>
    </citation>
    <scope>NUCLEOTIDE SEQUENCE [LARGE SCALE GENOMIC DNA]</scope>
    <source>
        <strain evidence="3 4">DOE0152z</strain>
    </source>
</reference>
<dbReference type="PANTHER" id="PTHR11011">
    <property type="entry name" value="MALE STERILITY PROTEIN 2-RELATED"/>
    <property type="match status" value="1"/>
</dbReference>
<dbReference type="InterPro" id="IPR036291">
    <property type="entry name" value="NAD(P)-bd_dom_sf"/>
</dbReference>
<comment type="similarity">
    <text evidence="1">Belongs to the fatty acyl-CoA reductase family.</text>
</comment>
<keyword evidence="1" id="KW-0521">NADP</keyword>
<dbReference type="Gene3D" id="3.40.50.720">
    <property type="entry name" value="NAD(P)-binding Rossmann-like Domain"/>
    <property type="match status" value="1"/>
</dbReference>
<evidence type="ECO:0000313" key="3">
    <source>
        <dbReference type="EMBL" id="WIA12540.1"/>
    </source>
</evidence>
<dbReference type="InterPro" id="IPR013120">
    <property type="entry name" value="FAR_NAD-bd"/>
</dbReference>